<feature type="chain" id="PRO_5020744015" description="Peptidase A1 domain-containing protein" evidence="6">
    <location>
        <begin position="18"/>
        <end position="405"/>
    </location>
</feature>
<comment type="caution">
    <text evidence="8">The sequence shown here is derived from an EMBL/GenBank/DDBJ whole genome shotgun (WGS) entry which is preliminary data.</text>
</comment>
<reference evidence="8 9" key="1">
    <citation type="submission" date="2018-11" db="EMBL/GenBank/DDBJ databases">
        <title>Genome assembly of Steccherinum ochraceum LE-BIN_3174, the white-rot fungus of the Steccherinaceae family (The Residual Polyporoid clade, Polyporales, Basidiomycota).</title>
        <authorList>
            <person name="Fedorova T.V."/>
            <person name="Glazunova O.A."/>
            <person name="Landesman E.O."/>
            <person name="Moiseenko K.V."/>
            <person name="Psurtseva N.V."/>
            <person name="Savinova O.S."/>
            <person name="Shakhova N.V."/>
            <person name="Tyazhelova T.V."/>
            <person name="Vasina D.V."/>
        </authorList>
    </citation>
    <scope>NUCLEOTIDE SEQUENCE [LARGE SCALE GENOMIC DNA]</scope>
    <source>
        <strain evidence="8 9">LE-BIN_3174</strain>
    </source>
</reference>
<organism evidence="8 9">
    <name type="scientific">Steccherinum ochraceum</name>
    <dbReference type="NCBI Taxonomy" id="92696"/>
    <lineage>
        <taxon>Eukaryota</taxon>
        <taxon>Fungi</taxon>
        <taxon>Dikarya</taxon>
        <taxon>Basidiomycota</taxon>
        <taxon>Agaricomycotina</taxon>
        <taxon>Agaricomycetes</taxon>
        <taxon>Polyporales</taxon>
        <taxon>Steccherinaceae</taxon>
        <taxon>Steccherinum</taxon>
    </lineage>
</organism>
<dbReference type="Pfam" id="PF00026">
    <property type="entry name" value="Asp"/>
    <property type="match status" value="1"/>
</dbReference>
<evidence type="ECO:0000256" key="1">
    <source>
        <dbReference type="ARBA" id="ARBA00007447"/>
    </source>
</evidence>
<evidence type="ECO:0000256" key="2">
    <source>
        <dbReference type="ARBA" id="ARBA00022750"/>
    </source>
</evidence>
<keyword evidence="5" id="KW-0645">Protease</keyword>
<accession>A0A4R0REX5</accession>
<proteinExistence type="inferred from homology"/>
<feature type="signal peptide" evidence="6">
    <location>
        <begin position="1"/>
        <end position="17"/>
    </location>
</feature>
<feature type="domain" description="Peptidase A1" evidence="7">
    <location>
        <begin position="101"/>
        <end position="404"/>
    </location>
</feature>
<feature type="active site" evidence="3">
    <location>
        <position position="298"/>
    </location>
</feature>
<gene>
    <name evidence="8" type="ORF">EIP91_002158</name>
</gene>
<protein>
    <recommendedName>
        <fullName evidence="7">Peptidase A1 domain-containing protein</fullName>
    </recommendedName>
</protein>
<keyword evidence="4" id="KW-1015">Disulfide bond</keyword>
<evidence type="ECO:0000256" key="3">
    <source>
        <dbReference type="PIRSR" id="PIRSR601461-1"/>
    </source>
</evidence>
<keyword evidence="5" id="KW-0378">Hydrolase</keyword>
<evidence type="ECO:0000313" key="9">
    <source>
        <dbReference type="Proteomes" id="UP000292702"/>
    </source>
</evidence>
<dbReference type="PANTHER" id="PTHR47966:SF51">
    <property type="entry name" value="BETA-SITE APP-CLEAVING ENZYME, ISOFORM A-RELATED"/>
    <property type="match status" value="1"/>
</dbReference>
<keyword evidence="6" id="KW-0732">Signal</keyword>
<dbReference type="CDD" id="cd05471">
    <property type="entry name" value="pepsin_like"/>
    <property type="match status" value="1"/>
</dbReference>
<dbReference type="InterPro" id="IPR001461">
    <property type="entry name" value="Aspartic_peptidase_A1"/>
</dbReference>
<dbReference type="PRINTS" id="PR00792">
    <property type="entry name" value="PEPSIN"/>
</dbReference>
<comment type="similarity">
    <text evidence="1 5">Belongs to the peptidase A1 family.</text>
</comment>
<sequence length="405" mass="43799">MPHTLLILTLFIVATFAAPASDTAYAYTISLMKRDSPTPSTTSMKETLDATLRKFAHGFNVYHTNTGTHHPLDRATSSRSRHEKRYPATVPLTQDVGKTLWQGVLSVGTPPVSFTVDFDTGSSDMYLPGITCTQNCRGHKLYNPRASSSSRDYNQTFEFAFEDDSSVSGEVYQDSVSVSRFTVATGQVFGYATMYSDDDQVSEFSPDGLVGLGYQSISDLDATPLVQNLYAQGSISEPVFGFDFNDDQGLLHIGKSLLGSFRRIYYTAVTAQGFWQVALDAVSVSSTVAVKSQQAVIDTGTTTIIAPTTAVNAVYDAIPSSTNLGNGYYTLPCASMPTISLTFGGQPFSISPSAFNFGPVPGTKELCFGGIVATDDLDFWIVGDMFLQGVYSEFDFGNNRVGFAM</sequence>
<name>A0A4R0REX5_9APHY</name>
<dbReference type="PANTHER" id="PTHR47966">
    <property type="entry name" value="BETA-SITE APP-CLEAVING ENZYME, ISOFORM A-RELATED"/>
    <property type="match status" value="1"/>
</dbReference>
<feature type="active site" evidence="3">
    <location>
        <position position="119"/>
    </location>
</feature>
<evidence type="ECO:0000256" key="4">
    <source>
        <dbReference type="PIRSR" id="PIRSR601461-2"/>
    </source>
</evidence>
<dbReference type="EMBL" id="RWJN01000161">
    <property type="protein sequence ID" value="TCD65852.1"/>
    <property type="molecule type" value="Genomic_DNA"/>
</dbReference>
<keyword evidence="9" id="KW-1185">Reference proteome</keyword>
<evidence type="ECO:0000313" key="8">
    <source>
        <dbReference type="EMBL" id="TCD65852.1"/>
    </source>
</evidence>
<dbReference type="SUPFAM" id="SSF50630">
    <property type="entry name" value="Acid proteases"/>
    <property type="match status" value="1"/>
</dbReference>
<evidence type="ECO:0000256" key="6">
    <source>
        <dbReference type="SAM" id="SignalP"/>
    </source>
</evidence>
<dbReference type="AlphaFoldDB" id="A0A4R0REX5"/>
<feature type="disulfide bond" evidence="4">
    <location>
        <begin position="132"/>
        <end position="136"/>
    </location>
</feature>
<evidence type="ECO:0000256" key="5">
    <source>
        <dbReference type="RuleBase" id="RU000454"/>
    </source>
</evidence>
<dbReference type="OrthoDB" id="15189at2759"/>
<dbReference type="STRING" id="92696.A0A4R0REX5"/>
<dbReference type="GO" id="GO:0004190">
    <property type="term" value="F:aspartic-type endopeptidase activity"/>
    <property type="evidence" value="ECO:0007669"/>
    <property type="project" value="UniProtKB-KW"/>
</dbReference>
<evidence type="ECO:0000259" key="7">
    <source>
        <dbReference type="PROSITE" id="PS51767"/>
    </source>
</evidence>
<dbReference type="InterPro" id="IPR033121">
    <property type="entry name" value="PEPTIDASE_A1"/>
</dbReference>
<dbReference type="PROSITE" id="PS51767">
    <property type="entry name" value="PEPTIDASE_A1"/>
    <property type="match status" value="1"/>
</dbReference>
<dbReference type="GO" id="GO:0006508">
    <property type="term" value="P:proteolysis"/>
    <property type="evidence" value="ECO:0007669"/>
    <property type="project" value="UniProtKB-KW"/>
</dbReference>
<dbReference type="Gene3D" id="2.40.70.10">
    <property type="entry name" value="Acid Proteases"/>
    <property type="match status" value="2"/>
</dbReference>
<dbReference type="Proteomes" id="UP000292702">
    <property type="component" value="Unassembled WGS sequence"/>
</dbReference>
<dbReference type="InterPro" id="IPR021109">
    <property type="entry name" value="Peptidase_aspartic_dom_sf"/>
</dbReference>
<dbReference type="InterPro" id="IPR001969">
    <property type="entry name" value="Aspartic_peptidase_AS"/>
</dbReference>
<dbReference type="PROSITE" id="PS00141">
    <property type="entry name" value="ASP_PROTEASE"/>
    <property type="match status" value="2"/>
</dbReference>
<keyword evidence="2 5" id="KW-0064">Aspartyl protease</keyword>
<dbReference type="InterPro" id="IPR034164">
    <property type="entry name" value="Pepsin-like_dom"/>
</dbReference>